<sequence>MRPRTSPLSRRRLLGLGAATAAGAALSACGGPAPQKGGGGDASLRLLTPIFDRADGQKLLTSLLADFKKDHPGVSVQVDYTEYGKLNEKLATSIVGGQPYDVMLMGVGWIPPFVEKGVLADLGTSQSELDRLYNPRVVQPGVYEGKTYARPILLDTRMGIYRKDILADAGIDAPPKDLTELKEMAKELTVREGGKLTRAGVDILSNDLRQTYLPVMWAHGADLFTDGKPVFDSAEAVDALQWMVDIIRTEKIEDYGFTQKGAVVAPLVQGRAAMMVGHNDMWRQVSESAPELIAEDKIAGFMLNQQRPALFQGGTLATLSAKTRYPDQAKSLVEFLSGEKVSPQAAEQRGNIPAVLSAADSDYVRSNKLVSFAVDNLDHAFSEGGVPTWLEIREEFKPALESALLGKSSPADALRGLAEKAEAIIAKGA</sequence>
<dbReference type="PIR" id="T36088">
    <property type="entry name" value="T36088"/>
</dbReference>
<keyword evidence="3" id="KW-1185">Reference proteome</keyword>
<gene>
    <name evidence="2" type="ordered locus">SCO3505</name>
    <name evidence="2" type="ORF">SCE134.06c</name>
</gene>
<dbReference type="PATRIC" id="fig|100226.15.peg.3563"/>
<feature type="chain" id="PRO_5039645600" evidence="1">
    <location>
        <begin position="28"/>
        <end position="429"/>
    </location>
</feature>
<dbReference type="KEGG" id="sco:SCO3505"/>
<dbReference type="GO" id="GO:0022857">
    <property type="term" value="F:transmembrane transporter activity"/>
    <property type="evidence" value="ECO:0000318"/>
    <property type="project" value="GO_Central"/>
</dbReference>
<dbReference type="Pfam" id="PF01547">
    <property type="entry name" value="SBP_bac_1"/>
    <property type="match status" value="1"/>
</dbReference>
<dbReference type="PhylomeDB" id="Q9X861"/>
<dbReference type="RefSeq" id="WP_011029041.1">
    <property type="nucleotide sequence ID" value="NC_003888.3"/>
</dbReference>
<dbReference type="InterPro" id="IPR050490">
    <property type="entry name" value="Bact_solute-bd_prot1"/>
</dbReference>
<dbReference type="PANTHER" id="PTHR43649">
    <property type="entry name" value="ARABINOSE-BINDING PROTEIN-RELATED"/>
    <property type="match status" value="1"/>
</dbReference>
<feature type="signal peptide" evidence="1">
    <location>
        <begin position="1"/>
        <end position="27"/>
    </location>
</feature>
<dbReference type="EMBL" id="AL645882">
    <property type="protein sequence ID" value="CAB41204.1"/>
    <property type="molecule type" value="Genomic_DNA"/>
</dbReference>
<evidence type="ECO:0000313" key="3">
    <source>
        <dbReference type="Proteomes" id="UP000001973"/>
    </source>
</evidence>
<dbReference type="Proteomes" id="UP000001973">
    <property type="component" value="Chromosome"/>
</dbReference>
<dbReference type="PROSITE" id="PS51318">
    <property type="entry name" value="TAT"/>
    <property type="match status" value="1"/>
</dbReference>
<evidence type="ECO:0000313" key="2">
    <source>
        <dbReference type="EMBL" id="CAB41204.1"/>
    </source>
</evidence>
<dbReference type="GO" id="GO:0016020">
    <property type="term" value="C:membrane"/>
    <property type="evidence" value="ECO:0000318"/>
    <property type="project" value="GO_Central"/>
</dbReference>
<evidence type="ECO:0000256" key="1">
    <source>
        <dbReference type="SAM" id="SignalP"/>
    </source>
</evidence>
<dbReference type="AlphaFoldDB" id="Q9X861"/>
<keyword evidence="1" id="KW-0732">Signal</keyword>
<dbReference type="EMBL" id="AL939116">
    <property type="protein sequence ID" value="CAB41204.1"/>
    <property type="molecule type" value="Genomic_DNA"/>
</dbReference>
<dbReference type="eggNOG" id="COG1653">
    <property type="taxonomic scope" value="Bacteria"/>
</dbReference>
<dbReference type="PROSITE" id="PS51257">
    <property type="entry name" value="PROKAR_LIPOPROTEIN"/>
    <property type="match status" value="1"/>
</dbReference>
<protein>
    <submittedName>
        <fullName evidence="2">Secreted substrate binding protein</fullName>
    </submittedName>
</protein>
<dbReference type="CDD" id="cd14748">
    <property type="entry name" value="PBP2_UgpB"/>
    <property type="match status" value="1"/>
</dbReference>
<dbReference type="PaxDb" id="100226-SCO3505"/>
<dbReference type="OrthoDB" id="3495561at2"/>
<dbReference type="PANTHER" id="PTHR43649:SF12">
    <property type="entry name" value="DIACETYLCHITOBIOSE BINDING PROTEIN DASA"/>
    <property type="match status" value="1"/>
</dbReference>
<dbReference type="Gene3D" id="3.40.190.10">
    <property type="entry name" value="Periplasmic binding protein-like II"/>
    <property type="match status" value="2"/>
</dbReference>
<dbReference type="InParanoid" id="Q9X861"/>
<accession>Q9X861</accession>
<dbReference type="HOGENOM" id="CLU_623829_0_0_11"/>
<reference evidence="2 3" key="2">
    <citation type="journal article" date="2002" name="Nature">
        <title>Complete genome sequence of the model actinomycete Streptomyces coelicolor A3(2).</title>
        <authorList>
            <person name="Bentley S.D."/>
            <person name="Chater K.F."/>
            <person name="Cerdeno-Tarraga A.M."/>
            <person name="Challis G.L."/>
            <person name="Thomson N.R."/>
            <person name="James K.D."/>
            <person name="Harris D.E."/>
            <person name="Quail M.A."/>
            <person name="Kieser H."/>
            <person name="Harper D."/>
            <person name="Bateman A."/>
            <person name="Brown S."/>
            <person name="Chandra G."/>
            <person name="Chen C.W."/>
            <person name="Collins M."/>
            <person name="Cronin A."/>
            <person name="Fraser A."/>
            <person name="Goble A."/>
            <person name="Hidalgo J."/>
            <person name="Hornsby T."/>
            <person name="Howarth S."/>
            <person name="Huang C.H."/>
            <person name="Kieser T."/>
            <person name="Larke L."/>
            <person name="Murphy L."/>
            <person name="Oliver K."/>
            <person name="O'Neil S."/>
            <person name="Rabbinowitsch E."/>
            <person name="Rajandream M.A."/>
            <person name="Rutherford K."/>
            <person name="Rutter S."/>
            <person name="Seeger K."/>
            <person name="Saunders D."/>
            <person name="Sharp S."/>
            <person name="Squares R."/>
            <person name="Squares S."/>
            <person name="Taylor K."/>
            <person name="Warren T."/>
            <person name="Wietzorrek A."/>
            <person name="Woodward J."/>
            <person name="Barrell B.G."/>
            <person name="Parkhill J."/>
            <person name="Hopwood D.A."/>
        </authorList>
    </citation>
    <scope>NUCLEOTIDE SEQUENCE [LARGE SCALE GENOMIC DNA]</scope>
    <source>
        <strain evidence="3">ATCC BAA-471 / A3(2) / M145</strain>
    </source>
</reference>
<dbReference type="STRING" id="100226.gene:17761126"/>
<organism evidence="2 3">
    <name type="scientific">Streptomyces coelicolor (strain ATCC BAA-471 / A3(2) / M145)</name>
    <dbReference type="NCBI Taxonomy" id="100226"/>
    <lineage>
        <taxon>Bacteria</taxon>
        <taxon>Bacillati</taxon>
        <taxon>Actinomycetota</taxon>
        <taxon>Actinomycetes</taxon>
        <taxon>Kitasatosporales</taxon>
        <taxon>Streptomycetaceae</taxon>
        <taxon>Streptomyces</taxon>
        <taxon>Streptomyces albidoflavus group</taxon>
    </lineage>
</organism>
<dbReference type="InterPro" id="IPR006311">
    <property type="entry name" value="TAT_signal"/>
</dbReference>
<dbReference type="InterPro" id="IPR006059">
    <property type="entry name" value="SBP"/>
</dbReference>
<name>Q9X861_STRCO</name>
<reference evidence="2 3" key="1">
    <citation type="journal article" date="1996" name="Mol. Microbiol.">
        <title>A set of ordered cosmids and a detailed genetic and physical map for the 8 Mb Streptomyces coelicolor A3(2) chromosome.</title>
        <authorList>
            <person name="Redenbach M."/>
            <person name="Kieser H.M."/>
            <person name="Denapaite D."/>
            <person name="Eichner A."/>
            <person name="Cullum J."/>
            <person name="Kinashi H."/>
            <person name="Hopwood D.A."/>
        </authorList>
    </citation>
    <scope>NUCLEOTIDE SEQUENCE [LARGE SCALE GENOMIC DNA]</scope>
    <source>
        <strain evidence="3">ATCC BAA-471 / A3(2) / M145</strain>
    </source>
</reference>
<proteinExistence type="predicted"/>
<dbReference type="SUPFAM" id="SSF53850">
    <property type="entry name" value="Periplasmic binding protein-like II"/>
    <property type="match status" value="1"/>
</dbReference>